<feature type="transmembrane region" description="Helical" evidence="1">
    <location>
        <begin position="12"/>
        <end position="34"/>
    </location>
</feature>
<protein>
    <submittedName>
        <fullName evidence="2">Uncharacterized protein</fullName>
    </submittedName>
</protein>
<keyword evidence="1" id="KW-0812">Transmembrane</keyword>
<dbReference type="EMBL" id="CP069043">
    <property type="protein sequence ID" value="QRD06752.1"/>
    <property type="molecule type" value="Genomic_DNA"/>
</dbReference>
<reference evidence="3" key="1">
    <citation type="journal article" date="2021" name="BMC Genomics">
        <title>Chromosome-level genome assembly and manually-curated proteome of model necrotroph Parastagonospora nodorum Sn15 reveals a genome-wide trove of candidate effector homologs, and redundancy of virulence-related functions within an accessory chromosome.</title>
        <authorList>
            <person name="Bertazzoni S."/>
            <person name="Jones D.A.B."/>
            <person name="Phan H.T."/>
            <person name="Tan K.-C."/>
            <person name="Hane J.K."/>
        </authorList>
    </citation>
    <scope>NUCLEOTIDE SEQUENCE [LARGE SCALE GENOMIC DNA]</scope>
    <source>
        <strain evidence="3">SN15 / ATCC MYA-4574 / FGSC 10173)</strain>
    </source>
</reference>
<keyword evidence="1" id="KW-0472">Membrane</keyword>
<organism evidence="2 3">
    <name type="scientific">Phaeosphaeria nodorum (strain SN15 / ATCC MYA-4574 / FGSC 10173)</name>
    <name type="common">Glume blotch fungus</name>
    <name type="synonym">Parastagonospora nodorum</name>
    <dbReference type="NCBI Taxonomy" id="321614"/>
    <lineage>
        <taxon>Eukaryota</taxon>
        <taxon>Fungi</taxon>
        <taxon>Dikarya</taxon>
        <taxon>Ascomycota</taxon>
        <taxon>Pezizomycotina</taxon>
        <taxon>Dothideomycetes</taxon>
        <taxon>Pleosporomycetidae</taxon>
        <taxon>Pleosporales</taxon>
        <taxon>Pleosporineae</taxon>
        <taxon>Phaeosphaeriaceae</taxon>
        <taxon>Parastagonospora</taxon>
    </lineage>
</organism>
<keyword evidence="3" id="KW-1185">Reference proteome</keyword>
<accession>A0A7U2NQH4</accession>
<evidence type="ECO:0000313" key="2">
    <source>
        <dbReference type="EMBL" id="QRD06752.1"/>
    </source>
</evidence>
<dbReference type="Proteomes" id="UP000663193">
    <property type="component" value="Chromosome 21"/>
</dbReference>
<evidence type="ECO:0000256" key="1">
    <source>
        <dbReference type="SAM" id="Phobius"/>
    </source>
</evidence>
<keyword evidence="1" id="KW-1133">Transmembrane helix</keyword>
<gene>
    <name evidence="2" type="ORF">JI435_423640</name>
</gene>
<sequence length="79" mass="8500">MSCGIVWHSLGWAPPGIILCRVAVYVYLVVLEAAKCLLTISMIRVRHLRGPVLVSPDAVSAVNCDRKRGGTGRRGSIPS</sequence>
<dbReference type="AlphaFoldDB" id="A0A7U2NQH4"/>
<name>A0A7U2NQH4_PHANO</name>
<proteinExistence type="predicted"/>
<evidence type="ECO:0000313" key="3">
    <source>
        <dbReference type="Proteomes" id="UP000663193"/>
    </source>
</evidence>
<dbReference type="VEuPathDB" id="FungiDB:JI435_423640"/>